<dbReference type="InterPro" id="IPR010357">
    <property type="entry name" value="TXNDC17_dom"/>
</dbReference>
<feature type="compositionally biased region" description="Low complexity" evidence="2">
    <location>
        <begin position="32"/>
        <end position="43"/>
    </location>
</feature>
<evidence type="ECO:0000313" key="4">
    <source>
        <dbReference type="Ensembl" id="ENSGALP00010043498.1"/>
    </source>
</evidence>
<keyword evidence="5" id="KW-1185">Reference proteome</keyword>
<proteinExistence type="evidence at protein level"/>
<dbReference type="Ensembl" id="ENSGALT00010070807.1">
    <property type="protein sequence ID" value="ENSGALP00010043498.1"/>
    <property type="gene ID" value="ENSGALG00010029279.1"/>
</dbReference>
<dbReference type="AlphaFoldDB" id="A0A8V1ABX0"/>
<evidence type="ECO:0000259" key="3">
    <source>
        <dbReference type="Pfam" id="PF06110"/>
    </source>
</evidence>
<feature type="compositionally biased region" description="Low complexity" evidence="2">
    <location>
        <begin position="67"/>
        <end position="78"/>
    </location>
</feature>
<dbReference type="GeneTree" id="ENSGT01100000264040"/>
<dbReference type="InterPro" id="IPR045108">
    <property type="entry name" value="TXNDC17-like"/>
</dbReference>
<feature type="region of interest" description="Disordered" evidence="2">
    <location>
        <begin position="17"/>
        <end position="126"/>
    </location>
</feature>
<reference evidence="4" key="3">
    <citation type="submission" date="2025-09" db="UniProtKB">
        <authorList>
            <consortium name="Ensembl"/>
        </authorList>
    </citation>
    <scope>IDENTIFICATION</scope>
    <source>
        <strain evidence="4">broiler</strain>
    </source>
</reference>
<dbReference type="GO" id="GO:0047134">
    <property type="term" value="F:protein-disulfide reductase [NAD(P)H] activity"/>
    <property type="evidence" value="ECO:0007669"/>
    <property type="project" value="InterPro"/>
</dbReference>
<dbReference type="Pfam" id="PF06110">
    <property type="entry name" value="TXD17-like_Trx"/>
    <property type="match status" value="1"/>
</dbReference>
<evidence type="ECO:0000256" key="2">
    <source>
        <dbReference type="SAM" id="MobiDB-lite"/>
    </source>
</evidence>
<keyword evidence="6" id="KW-1267">Proteomics identification</keyword>
<organism evidence="4 5">
    <name type="scientific">Gallus gallus</name>
    <name type="common">Chicken</name>
    <dbReference type="NCBI Taxonomy" id="9031"/>
    <lineage>
        <taxon>Eukaryota</taxon>
        <taxon>Metazoa</taxon>
        <taxon>Chordata</taxon>
        <taxon>Craniata</taxon>
        <taxon>Vertebrata</taxon>
        <taxon>Euteleostomi</taxon>
        <taxon>Archelosauria</taxon>
        <taxon>Archosauria</taxon>
        <taxon>Dinosauria</taxon>
        <taxon>Saurischia</taxon>
        <taxon>Theropoda</taxon>
        <taxon>Coelurosauria</taxon>
        <taxon>Aves</taxon>
        <taxon>Neognathae</taxon>
        <taxon>Galloanserae</taxon>
        <taxon>Galliformes</taxon>
        <taxon>Phasianidae</taxon>
        <taxon>Phasianinae</taxon>
        <taxon>Gallus</taxon>
    </lineage>
</organism>
<reference evidence="4" key="2">
    <citation type="submission" date="2025-08" db="UniProtKB">
        <authorList>
            <consortium name="Ensembl"/>
        </authorList>
    </citation>
    <scope>IDENTIFICATION</scope>
    <source>
        <strain evidence="4">broiler</strain>
    </source>
</reference>
<evidence type="ECO:0000256" key="1">
    <source>
        <dbReference type="ARBA" id="ARBA00008987"/>
    </source>
</evidence>
<comment type="similarity">
    <text evidence="1">Belongs to the thioredoxin family.</text>
</comment>
<evidence type="ECO:0007829" key="6">
    <source>
        <dbReference type="PeptideAtlas" id="A0A8V1ABX0"/>
    </source>
</evidence>
<reference evidence="4" key="1">
    <citation type="submission" date="2020-11" db="EMBL/GenBank/DDBJ databases">
        <title>Gallus gallus (Chicken) genome, bGalGal1, GRCg7b, maternal haplotype autosomes + Z &amp; W.</title>
        <authorList>
            <person name="Warren W."/>
            <person name="Formenti G."/>
            <person name="Fedrigo O."/>
            <person name="Haase B."/>
            <person name="Mountcastle J."/>
            <person name="Balacco J."/>
            <person name="Tracey A."/>
            <person name="Schneider V."/>
            <person name="Okimoto R."/>
            <person name="Cheng H."/>
            <person name="Hawken R."/>
            <person name="Howe K."/>
            <person name="Jarvis E.D."/>
        </authorList>
    </citation>
    <scope>NUCLEOTIDE SEQUENCE [LARGE SCALE GENOMIC DNA]</scope>
    <source>
        <strain evidence="4">Broiler</strain>
    </source>
</reference>
<name>A0A8V1ABX0_CHICK</name>
<dbReference type="Gene3D" id="3.40.30.10">
    <property type="entry name" value="Glutaredoxin"/>
    <property type="match status" value="1"/>
</dbReference>
<protein>
    <submittedName>
        <fullName evidence="4">Thioredoxin domain containing 17</fullName>
    </submittedName>
</protein>
<dbReference type="FunCoup" id="A0A8V1ABX0">
    <property type="interactions" value="1965"/>
</dbReference>
<dbReference type="PANTHER" id="PTHR12452">
    <property type="entry name" value="42-9-9 PROTEIN-RELATED"/>
    <property type="match status" value="1"/>
</dbReference>
<sequence length="237" mass="24951">KIEAAASLAAESGLCRCSSARPVPPQSSPTCARPRIPSRRAAPGQKGSGKPRAATSDPNPAGDDTQRPAPRAAPQAPAGRHSSPARLAGARPVPLAGAVQTRWRRPPPLRPSGSSAAPQYGMLDGPEGGRAFPPSVAASRGCHGLGGEAGPWVQRVRADGAALPRPAYLCALLRRQGCRGPELVPGLRDGWKDPNNEFRKNLKLTGVPTLLKYGTPQKLVEEECFKADLVRMLFTED</sequence>
<evidence type="ECO:0000313" key="5">
    <source>
        <dbReference type="Proteomes" id="UP000000539"/>
    </source>
</evidence>
<dbReference type="OrthoDB" id="78947at2759"/>
<dbReference type="Proteomes" id="UP000000539">
    <property type="component" value="Chromosome 19"/>
</dbReference>
<accession>A0A8V1ABX0</accession>
<dbReference type="PANTHER" id="PTHR12452:SF0">
    <property type="entry name" value="THIOREDOXIN DOMAIN-CONTAINING PROTEIN 17"/>
    <property type="match status" value="1"/>
</dbReference>
<gene>
    <name evidence="4" type="primary">TXNDC17</name>
</gene>
<feature type="domain" description="Thioredoxin" evidence="3">
    <location>
        <begin position="186"/>
        <end position="236"/>
    </location>
</feature>